<dbReference type="Proteomes" id="UP001602123">
    <property type="component" value="Unassembled WGS sequence"/>
</dbReference>
<dbReference type="EMBL" id="JBIAUT010000001">
    <property type="protein sequence ID" value="MFF4215096.1"/>
    <property type="molecule type" value="Genomic_DNA"/>
</dbReference>
<protein>
    <recommendedName>
        <fullName evidence="4">Integrase</fullName>
    </recommendedName>
</protein>
<evidence type="ECO:0000313" key="3">
    <source>
        <dbReference type="Proteomes" id="UP001602123"/>
    </source>
</evidence>
<name>A0ABW6TRX6_9ACTN</name>
<comment type="caution">
    <text evidence="2">The sequence shown here is derived from an EMBL/GenBank/DDBJ whole genome shotgun (WGS) entry which is preliminary data.</text>
</comment>
<sequence>MSLLPDHGMPIEEIARVLGHDGTATTEKVYRRQLRPVITAGAEAMDEIFGNASKGCPTSQPTVRPADMP</sequence>
<reference evidence="2 3" key="1">
    <citation type="submission" date="2024-10" db="EMBL/GenBank/DDBJ databases">
        <title>The Natural Products Discovery Center: Release of the First 8490 Sequenced Strains for Exploring Actinobacteria Biosynthetic Diversity.</title>
        <authorList>
            <person name="Kalkreuter E."/>
            <person name="Kautsar S.A."/>
            <person name="Yang D."/>
            <person name="Bader C.D."/>
            <person name="Teijaro C.N."/>
            <person name="Fluegel L."/>
            <person name="Davis C.M."/>
            <person name="Simpson J.R."/>
            <person name="Lauterbach L."/>
            <person name="Steele A.D."/>
            <person name="Gui C."/>
            <person name="Meng S."/>
            <person name="Li G."/>
            <person name="Viehrig K."/>
            <person name="Ye F."/>
            <person name="Su P."/>
            <person name="Kiefer A.F."/>
            <person name="Nichols A."/>
            <person name="Cepeda A.J."/>
            <person name="Yan W."/>
            <person name="Fan B."/>
            <person name="Jiang Y."/>
            <person name="Adhikari A."/>
            <person name="Zheng C.-J."/>
            <person name="Schuster L."/>
            <person name="Cowan T.M."/>
            <person name="Smanski M.J."/>
            <person name="Chevrette M.G."/>
            <person name="De Carvalho L.P.S."/>
            <person name="Shen B."/>
        </authorList>
    </citation>
    <scope>NUCLEOTIDE SEQUENCE [LARGE SCALE GENOMIC DNA]</scope>
    <source>
        <strain evidence="2 3">NPDC001650</strain>
    </source>
</reference>
<accession>A0ABW6TRX6</accession>
<keyword evidence="3" id="KW-1185">Reference proteome</keyword>
<evidence type="ECO:0008006" key="4">
    <source>
        <dbReference type="Google" id="ProtNLM"/>
    </source>
</evidence>
<gene>
    <name evidence="2" type="ORF">ACFYZM_02275</name>
</gene>
<dbReference type="RefSeq" id="WP_388623513.1">
    <property type="nucleotide sequence ID" value="NZ_JBIAUT010000001.1"/>
</dbReference>
<feature type="region of interest" description="Disordered" evidence="1">
    <location>
        <begin position="50"/>
        <end position="69"/>
    </location>
</feature>
<organism evidence="2 3">
    <name type="scientific">Streptomyces nondiastaticus</name>
    <dbReference type="NCBI Taxonomy" id="3154512"/>
    <lineage>
        <taxon>Bacteria</taxon>
        <taxon>Bacillati</taxon>
        <taxon>Actinomycetota</taxon>
        <taxon>Actinomycetes</taxon>
        <taxon>Kitasatosporales</taxon>
        <taxon>Streptomycetaceae</taxon>
        <taxon>Streptomyces</taxon>
    </lineage>
</organism>
<evidence type="ECO:0000256" key="1">
    <source>
        <dbReference type="SAM" id="MobiDB-lite"/>
    </source>
</evidence>
<evidence type="ECO:0000313" key="2">
    <source>
        <dbReference type="EMBL" id="MFF4215096.1"/>
    </source>
</evidence>
<proteinExistence type="predicted"/>